<reference evidence="2 3" key="1">
    <citation type="submission" date="2022-06" db="EMBL/GenBank/DDBJ databases">
        <title>Isolation of gut microbiota from human fecal samples.</title>
        <authorList>
            <person name="Pamer E.G."/>
            <person name="Barat B."/>
            <person name="Waligurski E."/>
            <person name="Medina S."/>
            <person name="Paddock L."/>
            <person name="Mostad J."/>
        </authorList>
    </citation>
    <scope>NUCLEOTIDE SEQUENCE [LARGE SCALE GENOMIC DNA]</scope>
    <source>
        <strain evidence="2 3">DFI.9.90</strain>
    </source>
</reference>
<evidence type="ECO:0000256" key="1">
    <source>
        <dbReference type="SAM" id="Coils"/>
    </source>
</evidence>
<protein>
    <submittedName>
        <fullName evidence="2">Uncharacterized protein</fullName>
    </submittedName>
</protein>
<dbReference type="AlphaFoldDB" id="A0AAW5JYS1"/>
<evidence type="ECO:0000313" key="3">
    <source>
        <dbReference type="Proteomes" id="UP001205919"/>
    </source>
</evidence>
<gene>
    <name evidence="2" type="ORF">NE630_03815</name>
</gene>
<comment type="caution">
    <text evidence="2">The sequence shown here is derived from an EMBL/GenBank/DDBJ whole genome shotgun (WGS) entry which is preliminary data.</text>
</comment>
<dbReference type="EMBL" id="JANFYT010000006">
    <property type="protein sequence ID" value="MCQ4813551.1"/>
    <property type="molecule type" value="Genomic_DNA"/>
</dbReference>
<keyword evidence="1" id="KW-0175">Coiled coil</keyword>
<proteinExistence type="predicted"/>
<dbReference type="Proteomes" id="UP001205919">
    <property type="component" value="Unassembled WGS sequence"/>
</dbReference>
<feature type="coiled-coil region" evidence="1">
    <location>
        <begin position="29"/>
        <end position="77"/>
    </location>
</feature>
<dbReference type="RefSeq" id="WP_256181579.1">
    <property type="nucleotide sequence ID" value="NZ_JANFYT010000006.1"/>
</dbReference>
<evidence type="ECO:0000313" key="2">
    <source>
        <dbReference type="EMBL" id="MCQ4813551.1"/>
    </source>
</evidence>
<name>A0AAW5JYS1_9BACT</name>
<sequence length="167" mass="19151">MFDFKFDFLSQDQNMILSESINYLFGDEMSKLRNENRALADRLRSAEKNSAFLSERNETLSDQAQGACKEADRLNGELRLIRRELMDSHRANSVLRESLEKEREQVVHLSTPRPADADADNLRSQNEVMAGVIEKLKGELRAYSDFAKRIVRTAETAPERALEDEKA</sequence>
<keyword evidence="3" id="KW-1185">Reference proteome</keyword>
<organism evidence="2 3">
    <name type="scientific">Cloacibacillus evryensis</name>
    <dbReference type="NCBI Taxonomy" id="508460"/>
    <lineage>
        <taxon>Bacteria</taxon>
        <taxon>Thermotogati</taxon>
        <taxon>Synergistota</taxon>
        <taxon>Synergistia</taxon>
        <taxon>Synergistales</taxon>
        <taxon>Synergistaceae</taxon>
        <taxon>Cloacibacillus</taxon>
    </lineage>
</organism>
<accession>A0AAW5JYS1</accession>